<gene>
    <name evidence="2" type="ORF">GCM10011611_43830</name>
</gene>
<dbReference type="InterPro" id="IPR036390">
    <property type="entry name" value="WH_DNA-bd_sf"/>
</dbReference>
<feature type="region of interest" description="Disordered" evidence="1">
    <location>
        <begin position="119"/>
        <end position="153"/>
    </location>
</feature>
<reference evidence="2" key="2">
    <citation type="submission" date="2020-09" db="EMBL/GenBank/DDBJ databases">
        <authorList>
            <person name="Sun Q."/>
            <person name="Zhou Y."/>
        </authorList>
    </citation>
    <scope>NUCLEOTIDE SEQUENCE</scope>
    <source>
        <strain evidence="2">CGMCC 1.15725</strain>
    </source>
</reference>
<feature type="compositionally biased region" description="Pro residues" evidence="1">
    <location>
        <begin position="122"/>
        <end position="135"/>
    </location>
</feature>
<dbReference type="Gene3D" id="1.10.10.10">
    <property type="entry name" value="Winged helix-like DNA-binding domain superfamily/Winged helix DNA-binding domain"/>
    <property type="match status" value="1"/>
</dbReference>
<dbReference type="InterPro" id="IPR036388">
    <property type="entry name" value="WH-like_DNA-bd_sf"/>
</dbReference>
<proteinExistence type="predicted"/>
<dbReference type="RefSeq" id="WP_189049767.1">
    <property type="nucleotide sequence ID" value="NZ_BMJQ01000012.1"/>
</dbReference>
<dbReference type="EMBL" id="BMJQ01000012">
    <property type="protein sequence ID" value="GGF32889.1"/>
    <property type="molecule type" value="Genomic_DNA"/>
</dbReference>
<organism evidence="2 3">
    <name type="scientific">Aliidongia dinghuensis</name>
    <dbReference type="NCBI Taxonomy" id="1867774"/>
    <lineage>
        <taxon>Bacteria</taxon>
        <taxon>Pseudomonadati</taxon>
        <taxon>Pseudomonadota</taxon>
        <taxon>Alphaproteobacteria</taxon>
        <taxon>Rhodospirillales</taxon>
        <taxon>Dongiaceae</taxon>
        <taxon>Aliidongia</taxon>
    </lineage>
</organism>
<dbReference type="AlphaFoldDB" id="A0A8J2YX05"/>
<evidence type="ECO:0000313" key="2">
    <source>
        <dbReference type="EMBL" id="GGF32889.1"/>
    </source>
</evidence>
<sequence length="153" mass="16582">MVGSPKPDEITLVVRVLEEFRRLDPDLPIQYALSFLTIAQREGMSMGELAQHLGIAQSSASRNIAALSKWHSFGKAGHDLVEAHEDPRERRRKLVKLTPKGQRLVEILQAIMGGDLLASMPAPQPSAPEAEPPMAHPVAVGARRRGALSPAAT</sequence>
<keyword evidence="3" id="KW-1185">Reference proteome</keyword>
<dbReference type="GO" id="GO:0006355">
    <property type="term" value="P:regulation of DNA-templated transcription"/>
    <property type="evidence" value="ECO:0007669"/>
    <property type="project" value="UniProtKB-ARBA"/>
</dbReference>
<name>A0A8J2YX05_9PROT</name>
<dbReference type="CDD" id="cd00090">
    <property type="entry name" value="HTH_ARSR"/>
    <property type="match status" value="1"/>
</dbReference>
<accession>A0A8J2YX05</accession>
<evidence type="ECO:0000313" key="3">
    <source>
        <dbReference type="Proteomes" id="UP000646365"/>
    </source>
</evidence>
<dbReference type="SUPFAM" id="SSF46785">
    <property type="entry name" value="Winged helix' DNA-binding domain"/>
    <property type="match status" value="1"/>
</dbReference>
<comment type="caution">
    <text evidence="2">The sequence shown here is derived from an EMBL/GenBank/DDBJ whole genome shotgun (WGS) entry which is preliminary data.</text>
</comment>
<dbReference type="InterPro" id="IPR011991">
    <property type="entry name" value="ArsR-like_HTH"/>
</dbReference>
<reference evidence="2" key="1">
    <citation type="journal article" date="2014" name="Int. J. Syst. Evol. Microbiol.">
        <title>Complete genome sequence of Corynebacterium casei LMG S-19264T (=DSM 44701T), isolated from a smear-ripened cheese.</title>
        <authorList>
            <consortium name="US DOE Joint Genome Institute (JGI-PGF)"/>
            <person name="Walter F."/>
            <person name="Albersmeier A."/>
            <person name="Kalinowski J."/>
            <person name="Ruckert C."/>
        </authorList>
    </citation>
    <scope>NUCLEOTIDE SEQUENCE</scope>
    <source>
        <strain evidence="2">CGMCC 1.15725</strain>
    </source>
</reference>
<evidence type="ECO:0008006" key="4">
    <source>
        <dbReference type="Google" id="ProtNLM"/>
    </source>
</evidence>
<protein>
    <recommendedName>
        <fullName evidence="4">MarR family transcriptional regulator</fullName>
    </recommendedName>
</protein>
<dbReference type="Proteomes" id="UP000646365">
    <property type="component" value="Unassembled WGS sequence"/>
</dbReference>
<evidence type="ECO:0000256" key="1">
    <source>
        <dbReference type="SAM" id="MobiDB-lite"/>
    </source>
</evidence>